<gene>
    <name evidence="1" type="ORF">Pan216_15370</name>
</gene>
<proteinExistence type="predicted"/>
<dbReference type="EMBL" id="CP036279">
    <property type="protein sequence ID" value="QDU60688.1"/>
    <property type="molecule type" value="Genomic_DNA"/>
</dbReference>
<dbReference type="KEGG" id="knv:Pan216_15370"/>
<dbReference type="Proteomes" id="UP000317093">
    <property type="component" value="Chromosome"/>
</dbReference>
<dbReference type="RefSeq" id="WP_145256930.1">
    <property type="nucleotide sequence ID" value="NZ_CP036279.1"/>
</dbReference>
<keyword evidence="2" id="KW-1185">Reference proteome</keyword>
<name>A0A518B133_9BACT</name>
<evidence type="ECO:0000313" key="2">
    <source>
        <dbReference type="Proteomes" id="UP000317093"/>
    </source>
</evidence>
<accession>A0A518B133</accession>
<dbReference type="AlphaFoldDB" id="A0A518B133"/>
<sequence length="112" mass="12598">MARFGLLLTDTKKGATIITLEESSILAHRWSGKPFTKAYQIGHKGNGWYYVYGLTKTLELFEQYGGHRKVATLNVRNYPFKLNSKGTGKFFGPNGELTTGIIQWKCVSKYAS</sequence>
<evidence type="ECO:0000313" key="1">
    <source>
        <dbReference type="EMBL" id="QDU60688.1"/>
    </source>
</evidence>
<organism evidence="1 2">
    <name type="scientific">Kolteria novifilia</name>
    <dbReference type="NCBI Taxonomy" id="2527975"/>
    <lineage>
        <taxon>Bacteria</taxon>
        <taxon>Pseudomonadati</taxon>
        <taxon>Planctomycetota</taxon>
        <taxon>Planctomycetia</taxon>
        <taxon>Kolteriales</taxon>
        <taxon>Kolteriaceae</taxon>
        <taxon>Kolteria</taxon>
    </lineage>
</organism>
<protein>
    <submittedName>
        <fullName evidence="1">Uncharacterized protein</fullName>
    </submittedName>
</protein>
<reference evidence="1 2" key="1">
    <citation type="submission" date="2019-02" db="EMBL/GenBank/DDBJ databases">
        <title>Deep-cultivation of Planctomycetes and their phenomic and genomic characterization uncovers novel biology.</title>
        <authorList>
            <person name="Wiegand S."/>
            <person name="Jogler M."/>
            <person name="Boedeker C."/>
            <person name="Pinto D."/>
            <person name="Vollmers J."/>
            <person name="Rivas-Marin E."/>
            <person name="Kohn T."/>
            <person name="Peeters S.H."/>
            <person name="Heuer A."/>
            <person name="Rast P."/>
            <person name="Oberbeckmann S."/>
            <person name="Bunk B."/>
            <person name="Jeske O."/>
            <person name="Meyerdierks A."/>
            <person name="Storesund J.E."/>
            <person name="Kallscheuer N."/>
            <person name="Luecker S."/>
            <person name="Lage O.M."/>
            <person name="Pohl T."/>
            <person name="Merkel B.J."/>
            <person name="Hornburger P."/>
            <person name="Mueller R.-W."/>
            <person name="Bruemmer F."/>
            <person name="Labrenz M."/>
            <person name="Spormann A.M."/>
            <person name="Op den Camp H."/>
            <person name="Overmann J."/>
            <person name="Amann R."/>
            <person name="Jetten M.S.M."/>
            <person name="Mascher T."/>
            <person name="Medema M.H."/>
            <person name="Devos D.P."/>
            <person name="Kaster A.-K."/>
            <person name="Ovreas L."/>
            <person name="Rohde M."/>
            <person name="Galperin M.Y."/>
            <person name="Jogler C."/>
        </authorList>
    </citation>
    <scope>NUCLEOTIDE SEQUENCE [LARGE SCALE GENOMIC DNA]</scope>
    <source>
        <strain evidence="1 2">Pan216</strain>
    </source>
</reference>